<feature type="transmembrane region" description="Helical" evidence="8">
    <location>
        <begin position="150"/>
        <end position="167"/>
    </location>
</feature>
<dbReference type="GO" id="GO:0005886">
    <property type="term" value="C:plasma membrane"/>
    <property type="evidence" value="ECO:0007669"/>
    <property type="project" value="UniProtKB-SubCell"/>
</dbReference>
<feature type="transmembrane region" description="Helical" evidence="8">
    <location>
        <begin position="238"/>
        <end position="261"/>
    </location>
</feature>
<keyword evidence="6 8" id="KW-1133">Transmembrane helix</keyword>
<dbReference type="InterPro" id="IPR000620">
    <property type="entry name" value="EamA_dom"/>
</dbReference>
<evidence type="ECO:0000313" key="11">
    <source>
        <dbReference type="Proteomes" id="UP000649739"/>
    </source>
</evidence>
<feature type="transmembrane region" description="Helical" evidence="8">
    <location>
        <begin position="69"/>
        <end position="90"/>
    </location>
</feature>
<keyword evidence="5 8" id="KW-0812">Transmembrane</keyword>
<dbReference type="InterPro" id="IPR037185">
    <property type="entry name" value="EmrE-like"/>
</dbReference>
<keyword evidence="4" id="KW-1003">Cell membrane</keyword>
<evidence type="ECO:0000256" key="6">
    <source>
        <dbReference type="ARBA" id="ARBA00022989"/>
    </source>
</evidence>
<feature type="domain" description="EamA" evidence="9">
    <location>
        <begin position="13"/>
        <end position="144"/>
    </location>
</feature>
<keyword evidence="7 8" id="KW-0472">Membrane</keyword>
<organism evidence="10 11">
    <name type="scientific">Pilimelia anulata</name>
    <dbReference type="NCBI Taxonomy" id="53371"/>
    <lineage>
        <taxon>Bacteria</taxon>
        <taxon>Bacillati</taxon>
        <taxon>Actinomycetota</taxon>
        <taxon>Actinomycetes</taxon>
        <taxon>Micromonosporales</taxon>
        <taxon>Micromonosporaceae</taxon>
        <taxon>Pilimelia</taxon>
    </lineage>
</organism>
<evidence type="ECO:0000256" key="8">
    <source>
        <dbReference type="SAM" id="Phobius"/>
    </source>
</evidence>
<reference evidence="10" key="2">
    <citation type="submission" date="2020-09" db="EMBL/GenBank/DDBJ databases">
        <authorList>
            <person name="Sun Q."/>
            <person name="Ohkuma M."/>
        </authorList>
    </citation>
    <scope>NUCLEOTIDE SEQUENCE</scope>
    <source>
        <strain evidence="10">JCM 3090</strain>
    </source>
</reference>
<evidence type="ECO:0000256" key="7">
    <source>
        <dbReference type="ARBA" id="ARBA00023136"/>
    </source>
</evidence>
<dbReference type="InterPro" id="IPR004626">
    <property type="entry name" value="RarD"/>
</dbReference>
<evidence type="ECO:0000256" key="3">
    <source>
        <dbReference type="ARBA" id="ARBA00022448"/>
    </source>
</evidence>
<evidence type="ECO:0000259" key="9">
    <source>
        <dbReference type="Pfam" id="PF00892"/>
    </source>
</evidence>
<reference evidence="10" key="1">
    <citation type="journal article" date="2014" name="Int. J. Syst. Evol. Microbiol.">
        <title>Complete genome sequence of Corynebacterium casei LMG S-19264T (=DSM 44701T), isolated from a smear-ripened cheese.</title>
        <authorList>
            <consortium name="US DOE Joint Genome Institute (JGI-PGF)"/>
            <person name="Walter F."/>
            <person name="Albersmeier A."/>
            <person name="Kalinowski J."/>
            <person name="Ruckert C."/>
        </authorList>
    </citation>
    <scope>NUCLEOTIDE SEQUENCE</scope>
    <source>
        <strain evidence="10">JCM 3090</strain>
    </source>
</reference>
<keyword evidence="3" id="KW-0813">Transport</keyword>
<dbReference type="Proteomes" id="UP000649739">
    <property type="component" value="Unassembled WGS sequence"/>
</dbReference>
<comment type="caution">
    <text evidence="10">The sequence shown here is derived from an EMBL/GenBank/DDBJ whole genome shotgun (WGS) entry which is preliminary data.</text>
</comment>
<feature type="transmembrane region" description="Helical" evidence="8">
    <location>
        <begin position="102"/>
        <end position="121"/>
    </location>
</feature>
<dbReference type="Pfam" id="PF00892">
    <property type="entry name" value="EamA"/>
    <property type="match status" value="1"/>
</dbReference>
<dbReference type="EMBL" id="BMQB01000005">
    <property type="protein sequence ID" value="GGJ95619.1"/>
    <property type="molecule type" value="Genomic_DNA"/>
</dbReference>
<dbReference type="NCBIfam" id="TIGR00688">
    <property type="entry name" value="rarD"/>
    <property type="match status" value="1"/>
</dbReference>
<dbReference type="RefSeq" id="WP_189170457.1">
    <property type="nucleotide sequence ID" value="NZ_BMQB01000005.1"/>
</dbReference>
<protein>
    <submittedName>
        <fullName evidence="10">Protein RarD</fullName>
    </submittedName>
</protein>
<feature type="transmembrane region" description="Helical" evidence="8">
    <location>
        <begin position="9"/>
        <end position="27"/>
    </location>
</feature>
<comment type="subcellular location">
    <subcellularLocation>
        <location evidence="1">Cell membrane</location>
        <topology evidence="1">Multi-pass membrane protein</topology>
    </subcellularLocation>
</comment>
<feature type="transmembrane region" description="Helical" evidence="8">
    <location>
        <begin position="179"/>
        <end position="199"/>
    </location>
</feature>
<evidence type="ECO:0000256" key="2">
    <source>
        <dbReference type="ARBA" id="ARBA00007362"/>
    </source>
</evidence>
<evidence type="ECO:0000313" key="10">
    <source>
        <dbReference type="EMBL" id="GGJ95619.1"/>
    </source>
</evidence>
<feature type="transmembrane region" description="Helical" evidence="8">
    <location>
        <begin position="211"/>
        <end position="231"/>
    </location>
</feature>
<evidence type="ECO:0000256" key="5">
    <source>
        <dbReference type="ARBA" id="ARBA00022692"/>
    </source>
</evidence>
<dbReference type="SUPFAM" id="SSF103481">
    <property type="entry name" value="Multidrug resistance efflux transporter EmrE"/>
    <property type="match status" value="2"/>
</dbReference>
<gene>
    <name evidence="10" type="ORF">GCM10010123_26830</name>
</gene>
<dbReference type="PANTHER" id="PTHR22911">
    <property type="entry name" value="ACYL-MALONYL CONDENSING ENZYME-RELATED"/>
    <property type="match status" value="1"/>
</dbReference>
<keyword evidence="11" id="KW-1185">Reference proteome</keyword>
<feature type="transmembrane region" description="Helical" evidence="8">
    <location>
        <begin position="128"/>
        <end position="144"/>
    </location>
</feature>
<feature type="transmembrane region" description="Helical" evidence="8">
    <location>
        <begin position="39"/>
        <end position="57"/>
    </location>
</feature>
<proteinExistence type="inferred from homology"/>
<name>A0A8J3B7S9_9ACTN</name>
<sequence>MDPDDTRGGYARAVGAYAAWGGFPLYFHLLKPAGPVEILAHRVVWALPVLAAVVALGRDRRALGDLLRAPRALGGVALAAALIAANWVLFAYGTTTGQVVEVALGYFVNPLVTVLFGVVALRERLRRAQWLAVGVAAAAVAVLTADYGRVPLLALGLAVTFAAYGLVKKRLMLPAAPGLLVETLVLVLPCAAYLGWLLWHGTAEFGADPGRTALLAASGAATAVPLLLFAGAANRLPLVVLGPLQYIVPVLQLAGGVLILGEPMPPARLAGFALVWAALVILTVDAVRHARRPAPATRAAVPAGR</sequence>
<accession>A0A8J3B7S9</accession>
<evidence type="ECO:0000256" key="1">
    <source>
        <dbReference type="ARBA" id="ARBA00004651"/>
    </source>
</evidence>
<dbReference type="AlphaFoldDB" id="A0A8J3B7S9"/>
<comment type="similarity">
    <text evidence="2">Belongs to the EamA transporter family.</text>
</comment>
<dbReference type="PANTHER" id="PTHR22911:SF137">
    <property type="entry name" value="SOLUTE CARRIER FAMILY 35 MEMBER G2-RELATED"/>
    <property type="match status" value="1"/>
</dbReference>
<evidence type="ECO:0000256" key="4">
    <source>
        <dbReference type="ARBA" id="ARBA00022475"/>
    </source>
</evidence>
<feature type="transmembrane region" description="Helical" evidence="8">
    <location>
        <begin position="267"/>
        <end position="287"/>
    </location>
</feature>